<gene>
    <name evidence="1" type="ORF">F2P81_013169</name>
</gene>
<dbReference type="Proteomes" id="UP000438429">
    <property type="component" value="Unassembled WGS sequence"/>
</dbReference>
<dbReference type="AlphaFoldDB" id="A0A6A4SWN5"/>
<proteinExistence type="predicted"/>
<evidence type="ECO:0000313" key="2">
    <source>
        <dbReference type="Proteomes" id="UP000438429"/>
    </source>
</evidence>
<organism evidence="1 2">
    <name type="scientific">Scophthalmus maximus</name>
    <name type="common">Turbot</name>
    <name type="synonym">Psetta maxima</name>
    <dbReference type="NCBI Taxonomy" id="52904"/>
    <lineage>
        <taxon>Eukaryota</taxon>
        <taxon>Metazoa</taxon>
        <taxon>Chordata</taxon>
        <taxon>Craniata</taxon>
        <taxon>Vertebrata</taxon>
        <taxon>Euteleostomi</taxon>
        <taxon>Actinopterygii</taxon>
        <taxon>Neopterygii</taxon>
        <taxon>Teleostei</taxon>
        <taxon>Neoteleostei</taxon>
        <taxon>Acanthomorphata</taxon>
        <taxon>Carangaria</taxon>
        <taxon>Pleuronectiformes</taxon>
        <taxon>Pleuronectoidei</taxon>
        <taxon>Scophthalmidae</taxon>
        <taxon>Scophthalmus</taxon>
    </lineage>
</organism>
<sequence length="156" mass="17349">MTLREPRSPLPSLTLRSAQLLYLEDVGVDGLRSRYRLHTDADELRGLLSHSVLSHSSFSKTSLVQVFAKQRKSEEGSSNQNQNQLYLQMDCPSVMKSGPPGGTLSTDAESAAGFHPALRCLKNCDGAYACQDHNRLRRLREYTGSFPSGFRLQVAY</sequence>
<dbReference type="EMBL" id="VEVO01000011">
    <property type="protein sequence ID" value="KAF0035411.1"/>
    <property type="molecule type" value="Genomic_DNA"/>
</dbReference>
<protein>
    <submittedName>
        <fullName evidence="1">Uncharacterized protein</fullName>
    </submittedName>
</protein>
<comment type="caution">
    <text evidence="1">The sequence shown here is derived from an EMBL/GenBank/DDBJ whole genome shotgun (WGS) entry which is preliminary data.</text>
</comment>
<reference evidence="1 2" key="1">
    <citation type="submission" date="2019-06" db="EMBL/GenBank/DDBJ databases">
        <title>Draft genomes of female and male turbot (Scophthalmus maximus).</title>
        <authorList>
            <person name="Xu H."/>
            <person name="Xu X.-W."/>
            <person name="Shao C."/>
            <person name="Chen S."/>
        </authorList>
    </citation>
    <scope>NUCLEOTIDE SEQUENCE [LARGE SCALE GENOMIC DNA]</scope>
    <source>
        <strain evidence="1">Ysfricsl-2016a</strain>
        <tissue evidence="1">Blood</tissue>
    </source>
</reference>
<evidence type="ECO:0000313" key="1">
    <source>
        <dbReference type="EMBL" id="KAF0035411.1"/>
    </source>
</evidence>
<accession>A0A6A4SWN5</accession>
<name>A0A6A4SWN5_SCOMX</name>